<dbReference type="InterPro" id="IPR005135">
    <property type="entry name" value="Endo/exonuclease/phosphatase"/>
</dbReference>
<dbReference type="InterPro" id="IPR021827">
    <property type="entry name" value="Nup186/Nup192/Nup205"/>
</dbReference>
<keyword evidence="3" id="KW-0813">Transport</keyword>
<evidence type="ECO:0000256" key="1">
    <source>
        <dbReference type="ARBA" id="ARBA00004123"/>
    </source>
</evidence>
<evidence type="ECO:0000313" key="6">
    <source>
        <dbReference type="EMBL" id="VFQ67435.1"/>
    </source>
</evidence>
<keyword evidence="7" id="KW-1185">Reference proteome</keyword>
<name>A0A484KSF6_9ASTE</name>
<organism evidence="6 7">
    <name type="scientific">Cuscuta campestris</name>
    <dbReference type="NCBI Taxonomy" id="132261"/>
    <lineage>
        <taxon>Eukaryota</taxon>
        <taxon>Viridiplantae</taxon>
        <taxon>Streptophyta</taxon>
        <taxon>Embryophyta</taxon>
        <taxon>Tracheophyta</taxon>
        <taxon>Spermatophyta</taxon>
        <taxon>Magnoliopsida</taxon>
        <taxon>eudicotyledons</taxon>
        <taxon>Gunneridae</taxon>
        <taxon>Pentapetalae</taxon>
        <taxon>asterids</taxon>
        <taxon>lamiids</taxon>
        <taxon>Solanales</taxon>
        <taxon>Convolvulaceae</taxon>
        <taxon>Cuscuteae</taxon>
        <taxon>Cuscuta</taxon>
        <taxon>Cuscuta subgen. Grammica</taxon>
        <taxon>Cuscuta sect. Cleistogrammica</taxon>
    </lineage>
</organism>
<dbReference type="PANTHER" id="PTHR31344">
    <property type="entry name" value="NUCLEAR PORE COMPLEX PROTEIN NUP205"/>
    <property type="match status" value="1"/>
</dbReference>
<accession>A0A484KSF6</accession>
<dbReference type="Pfam" id="PF03372">
    <property type="entry name" value="Exo_endo_phos"/>
    <property type="match status" value="1"/>
</dbReference>
<dbReference type="PANTHER" id="PTHR31344:SF0">
    <property type="entry name" value="NUCLEAR PORE COMPLEX PROTEIN NUP205"/>
    <property type="match status" value="1"/>
</dbReference>
<reference evidence="6 7" key="1">
    <citation type="submission" date="2018-04" db="EMBL/GenBank/DDBJ databases">
        <authorList>
            <person name="Vogel A."/>
        </authorList>
    </citation>
    <scope>NUCLEOTIDE SEQUENCE [LARGE SCALE GENOMIC DNA]</scope>
</reference>
<evidence type="ECO:0000313" key="7">
    <source>
        <dbReference type="Proteomes" id="UP000595140"/>
    </source>
</evidence>
<comment type="similarity">
    <text evidence="2">Belongs to the NUP186/NUP192/NUP205 family.</text>
</comment>
<dbReference type="OrthoDB" id="2019644at2759"/>
<dbReference type="InterPro" id="IPR036691">
    <property type="entry name" value="Endo/exonu/phosph_ase_sf"/>
</dbReference>
<dbReference type="Gene3D" id="3.60.10.10">
    <property type="entry name" value="Endonuclease/exonuclease/phosphatase"/>
    <property type="match status" value="1"/>
</dbReference>
<feature type="domain" description="Endonuclease/exonuclease/phosphatase" evidence="5">
    <location>
        <begin position="1600"/>
        <end position="1737"/>
    </location>
</feature>
<evidence type="ECO:0000256" key="4">
    <source>
        <dbReference type="ARBA" id="ARBA00023242"/>
    </source>
</evidence>
<dbReference type="GO" id="GO:0005643">
    <property type="term" value="C:nuclear pore"/>
    <property type="evidence" value="ECO:0007669"/>
    <property type="project" value="InterPro"/>
</dbReference>
<dbReference type="Pfam" id="PF11894">
    <property type="entry name" value="Nup192"/>
    <property type="match status" value="1"/>
</dbReference>
<protein>
    <recommendedName>
        <fullName evidence="5">Endonuclease/exonuclease/phosphatase domain-containing protein</fullName>
    </recommendedName>
</protein>
<gene>
    <name evidence="6" type="ORF">CCAM_LOCUS9211</name>
</gene>
<evidence type="ECO:0000256" key="2">
    <source>
        <dbReference type="ARBA" id="ARBA00005892"/>
    </source>
</evidence>
<sequence>MVSPKQLLFLIESALLGPTPPSPSQRVELLHAVRQSMPRLRSLVSYPAPKPSDRVQVQSKEVRLPDSGRISLDDQDVQIALKLSDDLHLNEIECTRLLISANQEWGLLGRDHLEIMRLAAGLWYTERRDLITAFYMILRAVVLDQGHDADLVADLLRYMEDLMNGGVRQRLITLIKELNREEPAGLGGPNCELYVLDSRGALVERKAVVARERLILTHCLVLSVLIVRASPKDIKDIFSALKDSGVELNCNTDTIKHQIAHGLLFSVVVSLVSDALSAVLDKASILTRDVSFRHEFQETIMVSVEDPVVKGYVNCVRHAWLVHLMLIHDGVDTQDTGPSVSSHDIRTINTLLEVIFSDNVFEFWMANILQTPAFENDDEDMVYMYHAYLHKMMSCFLSHPLGRDKVKEAKDKAMIELSPYRMTSSHDQDRSMHTQKINPAPQTFVSLLEFVSEIYQREPDLLSGNDVLWTFVNFAGEDHTNFHTLVAFLKMLSTLASTAEGSSKVFELLQGKTFRSIGWGTLFSCLSIYEEKFKQAIQSPGAMLPDIQEGDAKALVAYLNVLQKVVENANPIERKNWFTDIEPLFKLLGYENVPPYLKGALRNTITTFVKVSPVMKDTVWRYLEQYDLPVVVGHHAGTTGQPMATHVYDMQFELNEIEARREQYPSTISFINLLNSLIAEEKDLTDRGRRFIGIFKFIYEQVFGPFPQRAYADPSEKWQLVIACFNHFKMMLSMYGFKDEDIENIADQSQLSESGQSAPVQMQLPVVELMKDFMSGKSAFRNVMSILLPGVSIVINERTSQGHGHLLEKAILLSLEIILLVLEKDLIVSDFWRPVYQPLDVILSQDHNQVLALLEYIRYDMQPRIQQCSIKIMSVLSSRMVGLVQLLLKSNVAGCLVEDYAACLELRSEECQSIEDMSEDPCILILQLLIDNISRPAPNITHLLLKFDLDNPIERTELQPKFHYSCLKVILDQLEKLLKPDANALLHEFGFQLLYELSVDPLTCGPILDLLSTKRYQFFIKHLDIIGVAPLPKRNSSQSLRISSLHQRAWLLKLLAVALHSPDMSSSTHRETCQSIIVKLFGQGISDDSITPDNPDIAGARMISKNKVLELLDVVQFKTPETSLKSSQIVSSIKNGFLAEDILSNPSTTEKGGLYYYSERGDRLIDLTAFRDKLWEKYNLHDPQLSSFGTEVELNEIRETIQQLLRWGWKYNKNLEEQAAQLHMLTGWSLVVEICASRRLSSLQSQTEVLFQLLDASLGASGSPDCSLKMALILTQVGLTCMAKLRDMCFLCPGGLQSETITYLDIIMAKQLSNGACLSILYKMIMAILRQDSSEALRRRQYTLLLSYFQYCQHILDPSIPASVMQFFPMDEQDNEDADLDKIVKDHAELSHANFSILRKEAQAILDLVIKDATHGSELAKTISFYVLDALISFDHEKFFLNQLQSRGFLKSCLISITNFSYQDGFPVGSMQRVCTLEAELALLLRISYKYRKSGAQVLFSMDALDRISSCRALKMQIKGSHRRFEAKFGRELSVDVDKQRMVIAPVLRLVFSLTSLVDASEFFETRNNVNLTIVSLNGLVGTGVGGSQRGSVVSHVRFGSWNIGTLTGKSIELVQVLKRRRIQVACVQETKWVGTKAREVDGFKLWYSGSARRRNGVGILVAPELREFVVEVKRISDRLMFIKLVLDGCMINVVSTYALHVGLADEVKREFWDALDGVVVGFPLTEKVIIGGDFNGHIGDSAEGFEDVHEGVPWCMLFADDIVLIDDTREGLNHKLERWRLALETKGFRISRNKTEYMECRFSGRETESEVEVRIDSHVVPKVDKFRYLGSVIQADGELDGDVGHRVGVAWAKWRLASRVLCDPKISPRMKGKFYRSVVRPAMLYGAECWAVKKTHVRCLHAAEMWMLRWMCGKTRLDRISNEVIRRQVGMAPVEDKLREARLRWFGHVRRRDVDAPVRRCERITVIGGSRGRGRPRRNWKEVSNKVVREVIEFIRGHALLFDQILREDLSGADELTMEQINLVVSILTKIWPYDESDDLGIVQGLFTMMRVVFSIDPESFTSNKSIRFVENQRKAEVNTSRLCFSLSSYLYFLVTKKRLRLQVSDGSMDYRSSAGQQQPTLTSLAFLLYSLTTSLEKAAEERYLLLNKIQDINELSSQEVDEIINMCAHEGSISSSESIQRRRYLAIMEMCRIVGDRNLLITTLLLVSENVMNIILFHFQDSSYECDPTKSVKRLTYDSKPDANDDLSMLCGKLISTVERLGSLSEDKIGHELKVFHRLSSSLKELSIQKLGL</sequence>
<dbReference type="GO" id="GO:0003824">
    <property type="term" value="F:catalytic activity"/>
    <property type="evidence" value="ECO:0007669"/>
    <property type="project" value="InterPro"/>
</dbReference>
<comment type="subcellular location">
    <subcellularLocation>
        <location evidence="1">Nucleus</location>
    </subcellularLocation>
</comment>
<proteinExistence type="inferred from homology"/>
<evidence type="ECO:0000259" key="5">
    <source>
        <dbReference type="Pfam" id="PF03372"/>
    </source>
</evidence>
<evidence type="ECO:0000256" key="3">
    <source>
        <dbReference type="ARBA" id="ARBA00022448"/>
    </source>
</evidence>
<dbReference type="Proteomes" id="UP000595140">
    <property type="component" value="Unassembled WGS sequence"/>
</dbReference>
<dbReference type="EMBL" id="OOIL02000603">
    <property type="protein sequence ID" value="VFQ67435.1"/>
    <property type="molecule type" value="Genomic_DNA"/>
</dbReference>
<keyword evidence="4" id="KW-0539">Nucleus</keyword>
<dbReference type="SUPFAM" id="SSF56219">
    <property type="entry name" value="DNase I-like"/>
    <property type="match status" value="1"/>
</dbReference>